<sequence length="226" mass="25386">MANLDTKFNNASLSRLVIQNTKCPKKSHKQNTHTQASISLTYQREHAATDPSIARSSWLSKLHALSCTLQPPFDLKSSRLCKTPNTSPTSSCHQGSPEDFEVPDLNTYRKQGPVETARGQRGWKNPQRAWPRDWTDLAQVLSRSSLPDAVTALASDATEAAQQQRCGDQVTNPCKEEGEYRKKVMLESFERVSTNPCRCAAETAETFQRFLLDPDDYELNSITNLR</sequence>
<evidence type="ECO:0000313" key="1">
    <source>
        <dbReference type="EMBL" id="CAK6968818.1"/>
    </source>
</evidence>
<dbReference type="AlphaFoldDB" id="A0AAV1PB40"/>
<gene>
    <name evidence="1" type="ORF">FSCOSCO3_A022562</name>
</gene>
<dbReference type="EMBL" id="CAWUFR010000126">
    <property type="protein sequence ID" value="CAK6968818.1"/>
    <property type="molecule type" value="Genomic_DNA"/>
</dbReference>
<proteinExistence type="predicted"/>
<protein>
    <submittedName>
        <fullName evidence="1">Uncharacterized protein</fullName>
    </submittedName>
</protein>
<dbReference type="Proteomes" id="UP001314229">
    <property type="component" value="Unassembled WGS sequence"/>
</dbReference>
<reference evidence="1 2" key="1">
    <citation type="submission" date="2024-01" db="EMBL/GenBank/DDBJ databases">
        <authorList>
            <person name="Alioto T."/>
            <person name="Alioto T."/>
            <person name="Gomez Garrido J."/>
        </authorList>
    </citation>
    <scope>NUCLEOTIDE SEQUENCE [LARGE SCALE GENOMIC DNA]</scope>
</reference>
<comment type="caution">
    <text evidence="1">The sequence shown here is derived from an EMBL/GenBank/DDBJ whole genome shotgun (WGS) entry which is preliminary data.</text>
</comment>
<evidence type="ECO:0000313" key="2">
    <source>
        <dbReference type="Proteomes" id="UP001314229"/>
    </source>
</evidence>
<organism evidence="1 2">
    <name type="scientific">Scomber scombrus</name>
    <name type="common">Atlantic mackerel</name>
    <name type="synonym">Scomber vernalis</name>
    <dbReference type="NCBI Taxonomy" id="13677"/>
    <lineage>
        <taxon>Eukaryota</taxon>
        <taxon>Metazoa</taxon>
        <taxon>Chordata</taxon>
        <taxon>Craniata</taxon>
        <taxon>Vertebrata</taxon>
        <taxon>Euteleostomi</taxon>
        <taxon>Actinopterygii</taxon>
        <taxon>Neopterygii</taxon>
        <taxon>Teleostei</taxon>
        <taxon>Neoteleostei</taxon>
        <taxon>Acanthomorphata</taxon>
        <taxon>Pelagiaria</taxon>
        <taxon>Scombriformes</taxon>
        <taxon>Scombridae</taxon>
        <taxon>Scomber</taxon>
    </lineage>
</organism>
<accession>A0AAV1PB40</accession>
<name>A0AAV1PB40_SCOSC</name>
<keyword evidence="2" id="KW-1185">Reference proteome</keyword>